<sequence>MFVVGGESLVDLVPAKPGPAAERQPVAGGSPFNCAIALAKLGNQTGFLCPISTDDFGDMLLAPLAAAGVKVLIENRVDAPTTKAIVTFNEKMQASYEFERGAERAFTRDGLVSALPGGVSLLQLGGFVPIEPDDAAAWLAVANQAIAGGATMSMDINVRPLLVNDEATYRRQLSQLLDLAHVIKLSDEDHEWLEPGMSLEEHARRLLARPNCELVVITLGEAGSLAFTSGATARAPIYAPPVFVDTVGAGDSLMAGVLTALSEKQALRPGTLGALGVADLEDVLRFGAVVAGINCGRKGCQPPTRAEVDAVLGK</sequence>
<dbReference type="EMBL" id="CP068047">
    <property type="protein sequence ID" value="QQR36993.1"/>
    <property type="molecule type" value="Genomic_DNA"/>
</dbReference>
<proteinExistence type="inferred from homology"/>
<dbReference type="SUPFAM" id="SSF53613">
    <property type="entry name" value="Ribokinase-like"/>
    <property type="match status" value="1"/>
</dbReference>
<keyword evidence="8" id="KW-1185">Reference proteome</keyword>
<keyword evidence="5" id="KW-0067">ATP-binding</keyword>
<reference evidence="7 8" key="1">
    <citation type="submission" date="2021-01" db="EMBL/GenBank/DDBJ databases">
        <title>Genome seq and assembly of Devosia sp. G19.</title>
        <authorList>
            <person name="Chhetri G."/>
        </authorList>
    </citation>
    <scope>NUCLEOTIDE SEQUENCE [LARGE SCALE GENOMIC DNA]</scope>
    <source>
        <strain evidence="7 8">G19</strain>
    </source>
</reference>
<feature type="domain" description="Carbohydrate kinase PfkB" evidence="6">
    <location>
        <begin position="4"/>
        <end position="304"/>
    </location>
</feature>
<dbReference type="Pfam" id="PF00294">
    <property type="entry name" value="PfkB"/>
    <property type="match status" value="1"/>
</dbReference>
<dbReference type="InterPro" id="IPR029056">
    <property type="entry name" value="Ribokinase-like"/>
</dbReference>
<comment type="similarity">
    <text evidence="1">Belongs to the carbohydrate kinase PfkB family.</text>
</comment>
<evidence type="ECO:0000256" key="4">
    <source>
        <dbReference type="ARBA" id="ARBA00022777"/>
    </source>
</evidence>
<name>A0ABX7BYE6_9HYPH</name>
<evidence type="ECO:0000256" key="2">
    <source>
        <dbReference type="ARBA" id="ARBA00022679"/>
    </source>
</evidence>
<evidence type="ECO:0000313" key="7">
    <source>
        <dbReference type="EMBL" id="QQR36993.1"/>
    </source>
</evidence>
<gene>
    <name evidence="7" type="ORF">JI749_05080</name>
</gene>
<dbReference type="RefSeq" id="WP_201660136.1">
    <property type="nucleotide sequence ID" value="NZ_CP068047.1"/>
</dbReference>
<accession>A0ABX7BYE6</accession>
<evidence type="ECO:0000256" key="1">
    <source>
        <dbReference type="ARBA" id="ARBA00010688"/>
    </source>
</evidence>
<evidence type="ECO:0000256" key="3">
    <source>
        <dbReference type="ARBA" id="ARBA00022741"/>
    </source>
</evidence>
<keyword evidence="4 7" id="KW-0418">Kinase</keyword>
<evidence type="ECO:0000259" key="6">
    <source>
        <dbReference type="Pfam" id="PF00294"/>
    </source>
</evidence>
<dbReference type="InterPro" id="IPR002173">
    <property type="entry name" value="Carboh/pur_kinase_PfkB_CS"/>
</dbReference>
<evidence type="ECO:0000313" key="8">
    <source>
        <dbReference type="Proteomes" id="UP000595460"/>
    </source>
</evidence>
<dbReference type="InterPro" id="IPR011611">
    <property type="entry name" value="PfkB_dom"/>
</dbReference>
<dbReference type="GO" id="GO:0016301">
    <property type="term" value="F:kinase activity"/>
    <property type="evidence" value="ECO:0007669"/>
    <property type="project" value="UniProtKB-KW"/>
</dbReference>
<organism evidence="7 8">
    <name type="scientific">Devosia oryziradicis</name>
    <dbReference type="NCBI Taxonomy" id="2801335"/>
    <lineage>
        <taxon>Bacteria</taxon>
        <taxon>Pseudomonadati</taxon>
        <taxon>Pseudomonadota</taxon>
        <taxon>Alphaproteobacteria</taxon>
        <taxon>Hyphomicrobiales</taxon>
        <taxon>Devosiaceae</taxon>
        <taxon>Devosia</taxon>
    </lineage>
</organism>
<dbReference type="Gene3D" id="3.40.1190.20">
    <property type="match status" value="1"/>
</dbReference>
<keyword evidence="2" id="KW-0808">Transferase</keyword>
<dbReference type="InterPro" id="IPR050306">
    <property type="entry name" value="PfkB_Carbo_kinase"/>
</dbReference>
<protein>
    <submittedName>
        <fullName evidence="7">Carbohydrate kinase</fullName>
    </submittedName>
</protein>
<dbReference type="PANTHER" id="PTHR43085:SF1">
    <property type="entry name" value="PSEUDOURIDINE KINASE-RELATED"/>
    <property type="match status" value="1"/>
</dbReference>
<dbReference type="PANTHER" id="PTHR43085">
    <property type="entry name" value="HEXOKINASE FAMILY MEMBER"/>
    <property type="match status" value="1"/>
</dbReference>
<dbReference type="CDD" id="cd01167">
    <property type="entry name" value="bac_FRK"/>
    <property type="match status" value="1"/>
</dbReference>
<keyword evidence="3" id="KW-0547">Nucleotide-binding</keyword>
<evidence type="ECO:0000256" key="5">
    <source>
        <dbReference type="ARBA" id="ARBA00022840"/>
    </source>
</evidence>
<dbReference type="Proteomes" id="UP000595460">
    <property type="component" value="Chromosome"/>
</dbReference>
<dbReference type="PROSITE" id="PS00584">
    <property type="entry name" value="PFKB_KINASES_2"/>
    <property type="match status" value="1"/>
</dbReference>